<evidence type="ECO:0000313" key="2">
    <source>
        <dbReference type="Proteomes" id="UP001605036"/>
    </source>
</evidence>
<dbReference type="AlphaFoldDB" id="A0ABD1ZFH8"/>
<organism evidence="1 2">
    <name type="scientific">Riccia fluitans</name>
    <dbReference type="NCBI Taxonomy" id="41844"/>
    <lineage>
        <taxon>Eukaryota</taxon>
        <taxon>Viridiplantae</taxon>
        <taxon>Streptophyta</taxon>
        <taxon>Embryophyta</taxon>
        <taxon>Marchantiophyta</taxon>
        <taxon>Marchantiopsida</taxon>
        <taxon>Marchantiidae</taxon>
        <taxon>Marchantiales</taxon>
        <taxon>Ricciaceae</taxon>
        <taxon>Riccia</taxon>
    </lineage>
</organism>
<name>A0ABD1ZFH8_9MARC</name>
<dbReference type="EMBL" id="JBHFFA010000001">
    <property type="protein sequence ID" value="KAL2649356.1"/>
    <property type="molecule type" value="Genomic_DNA"/>
</dbReference>
<protein>
    <submittedName>
        <fullName evidence="1">Uncharacterized protein</fullName>
    </submittedName>
</protein>
<keyword evidence="2" id="KW-1185">Reference proteome</keyword>
<gene>
    <name evidence="1" type="ORF">R1flu_017484</name>
</gene>
<evidence type="ECO:0000313" key="1">
    <source>
        <dbReference type="EMBL" id="KAL2649356.1"/>
    </source>
</evidence>
<accession>A0ABD1ZFH8</accession>
<reference evidence="1 2" key="1">
    <citation type="submission" date="2024-09" db="EMBL/GenBank/DDBJ databases">
        <title>Chromosome-scale assembly of Riccia fluitans.</title>
        <authorList>
            <person name="Paukszto L."/>
            <person name="Sawicki J."/>
            <person name="Karawczyk K."/>
            <person name="Piernik-Szablinska J."/>
            <person name="Szczecinska M."/>
            <person name="Mazdziarz M."/>
        </authorList>
    </citation>
    <scope>NUCLEOTIDE SEQUENCE [LARGE SCALE GENOMIC DNA]</scope>
    <source>
        <strain evidence="1">Rf_01</strain>
        <tissue evidence="1">Aerial parts of the thallus</tissue>
    </source>
</reference>
<proteinExistence type="predicted"/>
<dbReference type="Proteomes" id="UP001605036">
    <property type="component" value="Unassembled WGS sequence"/>
</dbReference>
<sequence length="97" mass="10856">MVETLTIWASNIWDLFLDQPYWLSVLSLKPGGNYLVHLTGVAVHVQLCSGQHVQMPQPLPIGITPVDGDFTECHDPHKLPETTAIFMEVSRHCDSCE</sequence>
<comment type="caution">
    <text evidence="1">The sequence shown here is derived from an EMBL/GenBank/DDBJ whole genome shotgun (WGS) entry which is preliminary data.</text>
</comment>